<feature type="compositionally biased region" description="Polar residues" evidence="1">
    <location>
        <begin position="243"/>
        <end position="252"/>
    </location>
</feature>
<evidence type="ECO:0000313" key="2">
    <source>
        <dbReference type="EMBL" id="KAJ8871643.1"/>
    </source>
</evidence>
<feature type="region of interest" description="Disordered" evidence="1">
    <location>
        <begin position="7"/>
        <end position="34"/>
    </location>
</feature>
<reference evidence="2 3" key="1">
    <citation type="submission" date="2023-02" db="EMBL/GenBank/DDBJ databases">
        <title>LHISI_Scaffold_Assembly.</title>
        <authorList>
            <person name="Stuart O.P."/>
            <person name="Cleave R."/>
            <person name="Magrath M.J.L."/>
            <person name="Mikheyev A.S."/>
        </authorList>
    </citation>
    <scope>NUCLEOTIDE SEQUENCE [LARGE SCALE GENOMIC DNA]</scope>
    <source>
        <strain evidence="2">Daus_M_001</strain>
        <tissue evidence="2">Leg muscle</tissue>
    </source>
</reference>
<gene>
    <name evidence="2" type="ORF">PR048_027970</name>
</gene>
<dbReference type="Proteomes" id="UP001159363">
    <property type="component" value="Chromosome 11"/>
</dbReference>
<evidence type="ECO:0000313" key="3">
    <source>
        <dbReference type="Proteomes" id="UP001159363"/>
    </source>
</evidence>
<accession>A0ABQ9GI12</accession>
<name>A0ABQ9GI12_9NEOP</name>
<feature type="region of interest" description="Disordered" evidence="1">
    <location>
        <begin position="238"/>
        <end position="277"/>
    </location>
</feature>
<keyword evidence="3" id="KW-1185">Reference proteome</keyword>
<dbReference type="EMBL" id="JARBHB010000012">
    <property type="protein sequence ID" value="KAJ8871643.1"/>
    <property type="molecule type" value="Genomic_DNA"/>
</dbReference>
<proteinExistence type="predicted"/>
<organism evidence="2 3">
    <name type="scientific">Dryococelus australis</name>
    <dbReference type="NCBI Taxonomy" id="614101"/>
    <lineage>
        <taxon>Eukaryota</taxon>
        <taxon>Metazoa</taxon>
        <taxon>Ecdysozoa</taxon>
        <taxon>Arthropoda</taxon>
        <taxon>Hexapoda</taxon>
        <taxon>Insecta</taxon>
        <taxon>Pterygota</taxon>
        <taxon>Neoptera</taxon>
        <taxon>Polyneoptera</taxon>
        <taxon>Phasmatodea</taxon>
        <taxon>Verophasmatodea</taxon>
        <taxon>Anareolatae</taxon>
        <taxon>Phasmatidae</taxon>
        <taxon>Eurycanthinae</taxon>
        <taxon>Dryococelus</taxon>
    </lineage>
</organism>
<protein>
    <submittedName>
        <fullName evidence="2">Uncharacterized protein</fullName>
    </submittedName>
</protein>
<sequence>MAAWQQLTAGGRARRAGDAGRLSLSSRSVPSEAGRALEQVGFATRGESRMRTTGSRSAFVCGSRVARGGGGREASQLCAGRSTSKPVRAASVRYDLATGEAGAVTERLACSPPTKANRVQSLPGRSRIFASGDRTGRCRWFFSGISRFPRSFTPALLHAHLGQTTHLCLGETGSIPSGVTSGFSRYCWSVGFSGISRSLCPYIPALLHTHLASPPPPPKALKTTIAEMRGWGKREIPEKTRRPATSSGTIPTCENPGATPPGIEPGSPRWEASSLATTPPRPLLSLFRLGGRCTRHECKVAFLGWTCNSPSHPSAVRLSASHPSTVFARQLKAIHNN</sequence>
<evidence type="ECO:0000256" key="1">
    <source>
        <dbReference type="SAM" id="MobiDB-lite"/>
    </source>
</evidence>
<comment type="caution">
    <text evidence="2">The sequence shown here is derived from an EMBL/GenBank/DDBJ whole genome shotgun (WGS) entry which is preliminary data.</text>
</comment>